<name>C6AR01_TERTT</name>
<evidence type="ECO:0000256" key="4">
    <source>
        <dbReference type="ARBA" id="ARBA00022722"/>
    </source>
</evidence>
<evidence type="ECO:0000256" key="1">
    <source>
        <dbReference type="ARBA" id="ARBA00003293"/>
    </source>
</evidence>
<keyword evidence="6" id="KW-0378">Hydrolase</keyword>
<reference evidence="8 9" key="1">
    <citation type="journal article" date="2009" name="PLoS ONE">
        <title>The complete genome of Teredinibacter turnerae T7901: an intracellular endosymbiont of marine wood-boring bivalves (shipworms).</title>
        <authorList>
            <person name="Yang J.C."/>
            <person name="Madupu R."/>
            <person name="Durkin A.S."/>
            <person name="Ekborg N.A."/>
            <person name="Pedamallu C.S."/>
            <person name="Hostetler J.B."/>
            <person name="Radune D."/>
            <person name="Toms B.S."/>
            <person name="Henrissat B."/>
            <person name="Coutinho P.M."/>
            <person name="Schwarz S."/>
            <person name="Field L."/>
            <person name="Trindade-Silva A.E."/>
            <person name="Soares C.A.G."/>
            <person name="Elshahawi S."/>
            <person name="Hanora A."/>
            <person name="Schmidt E.W."/>
            <person name="Haygood M.G."/>
            <person name="Posfai J."/>
            <person name="Benner J."/>
            <person name="Madinger C."/>
            <person name="Nove J."/>
            <person name="Anton B."/>
            <person name="Chaudhary K."/>
            <person name="Foster J."/>
            <person name="Holman A."/>
            <person name="Kumar S."/>
            <person name="Lessard P.A."/>
            <person name="Luyten Y.A."/>
            <person name="Slatko B."/>
            <person name="Wood N."/>
            <person name="Wu B."/>
            <person name="Teplitski M."/>
            <person name="Mougous J.D."/>
            <person name="Ward N."/>
            <person name="Eisen J.A."/>
            <person name="Badger J.H."/>
            <person name="Distel D.L."/>
        </authorList>
    </citation>
    <scope>NUCLEOTIDE SEQUENCE [LARGE SCALE GENOMIC DNA]</scope>
    <source>
        <strain evidence="9">ATCC 39867 / T7901</strain>
    </source>
</reference>
<keyword evidence="3" id="KW-0235">DNA replication</keyword>
<dbReference type="OrthoDB" id="5568266at2"/>
<dbReference type="RefSeq" id="WP_015820940.1">
    <property type="nucleotide sequence ID" value="NC_012997.1"/>
</dbReference>
<comment type="function">
    <text evidence="1">Possible endonuclease which induces a single-strand cut and initiates DNA replication.</text>
</comment>
<evidence type="ECO:0000256" key="5">
    <source>
        <dbReference type="ARBA" id="ARBA00022759"/>
    </source>
</evidence>
<keyword evidence="5" id="KW-0255">Endonuclease</keyword>
<feature type="domain" description="Replication gene A protein-like" evidence="7">
    <location>
        <begin position="136"/>
        <end position="381"/>
    </location>
</feature>
<accession>C6AR01</accession>
<evidence type="ECO:0000256" key="3">
    <source>
        <dbReference type="ARBA" id="ARBA00022705"/>
    </source>
</evidence>
<dbReference type="STRING" id="377629.TERTU_1429"/>
<keyword evidence="4" id="KW-0540">Nuclease</keyword>
<dbReference type="HOGENOM" id="CLU_013772_4_1_6"/>
<dbReference type="GO" id="GO:0006260">
    <property type="term" value="P:DNA replication"/>
    <property type="evidence" value="ECO:0007669"/>
    <property type="project" value="UniProtKB-KW"/>
</dbReference>
<dbReference type="InterPro" id="IPR008766">
    <property type="entry name" value="Replication_gene_A-like"/>
</dbReference>
<dbReference type="EMBL" id="CP001614">
    <property type="protein sequence ID" value="ACS93543.1"/>
    <property type="molecule type" value="Genomic_DNA"/>
</dbReference>
<evidence type="ECO:0000313" key="8">
    <source>
        <dbReference type="EMBL" id="ACS93543.1"/>
    </source>
</evidence>
<evidence type="ECO:0000256" key="6">
    <source>
        <dbReference type="ARBA" id="ARBA00022801"/>
    </source>
</evidence>
<dbReference type="eggNOG" id="ENOG502Z7TX">
    <property type="taxonomic scope" value="Bacteria"/>
</dbReference>
<organism evidence="8 9">
    <name type="scientific">Teredinibacter turnerae (strain ATCC 39867 / T7901)</name>
    <dbReference type="NCBI Taxonomy" id="377629"/>
    <lineage>
        <taxon>Bacteria</taxon>
        <taxon>Pseudomonadati</taxon>
        <taxon>Pseudomonadota</taxon>
        <taxon>Gammaproteobacteria</taxon>
        <taxon>Cellvibrionales</taxon>
        <taxon>Cellvibrionaceae</taxon>
        <taxon>Teredinibacter</taxon>
    </lineage>
</organism>
<gene>
    <name evidence="8" type="ordered locus">TERTU_1429</name>
</gene>
<dbReference type="KEGG" id="ttu:TERTU_1429"/>
<comment type="similarity">
    <text evidence="2">Belongs to the phage GPA family.</text>
</comment>
<keyword evidence="9" id="KW-1185">Reference proteome</keyword>
<protein>
    <submittedName>
        <fullName evidence="8">Bacteriophage replication gene A protein</fullName>
    </submittedName>
</protein>
<evidence type="ECO:0000259" key="7">
    <source>
        <dbReference type="Pfam" id="PF05840"/>
    </source>
</evidence>
<sequence length="541" mass="61222">MSFEALEKIGTPECRAFAARIFASHSGVDQFLKTSYIRWARDRGHAYANTRLRKIDQALKAGGEFSTSMDDQAICDLASVRAIQCKGLYSHYAAKEDLLNTGWRLFEFCEAVGVEFPVGNTENDRGCYKVLCPKVLRAANRVSDHRWWRRQLRVIYGRNTESVLRSLGYVRKGKSAYVSNWAFARWKAAQARNKKTMSGMEAVNEEGDIVLMENCIEKSVANPENRRNELMVRMRGYEEIAEGMAYMGLFFTLTCPSKYHAQLECGGINPKFNGATPVEAMTYLNGVWARIRAAWARNDIKLFGFRVAEPHHDGTPHFHLLLFCDPAVCDTACKLFSEHALAEDGDELGADESRWDVKKIDPAQGTAAGYIAKYVSKNLDGFQVGVDEEGECLADEGAMRARAWASLWGIRQFQQIGSVSVTVWRELRRRRDPLTEGDPQEIEALRSAADRGDWREFVELMGGATVSRKDQLLRPFYHEDDNQPTHYGEALRRLIGVWLQPVARALGRRLLVTRDHVWKIRQRDSVAGKVAAQPPPLDLCQ</sequence>
<dbReference type="Pfam" id="PF05840">
    <property type="entry name" value="Phage_GPA"/>
    <property type="match status" value="1"/>
</dbReference>
<proteinExistence type="inferred from homology"/>
<evidence type="ECO:0000256" key="2">
    <source>
        <dbReference type="ARBA" id="ARBA00009260"/>
    </source>
</evidence>
<evidence type="ECO:0000313" key="9">
    <source>
        <dbReference type="Proteomes" id="UP000009080"/>
    </source>
</evidence>
<dbReference type="Proteomes" id="UP000009080">
    <property type="component" value="Chromosome"/>
</dbReference>
<dbReference type="GO" id="GO:0016787">
    <property type="term" value="F:hydrolase activity"/>
    <property type="evidence" value="ECO:0007669"/>
    <property type="project" value="UniProtKB-KW"/>
</dbReference>
<dbReference type="GO" id="GO:0004519">
    <property type="term" value="F:endonuclease activity"/>
    <property type="evidence" value="ECO:0007669"/>
    <property type="project" value="UniProtKB-KW"/>
</dbReference>
<dbReference type="AlphaFoldDB" id="C6AR01"/>